<evidence type="ECO:0000313" key="2">
    <source>
        <dbReference type="Proteomes" id="UP001597231"/>
    </source>
</evidence>
<keyword evidence="2" id="KW-1185">Reference proteome</keyword>
<comment type="caution">
    <text evidence="1">The sequence shown here is derived from an EMBL/GenBank/DDBJ whole genome shotgun (WGS) entry which is preliminary data.</text>
</comment>
<name>A0ABW3TU48_9BACL</name>
<evidence type="ECO:0008006" key="3">
    <source>
        <dbReference type="Google" id="ProtNLM"/>
    </source>
</evidence>
<sequence>MAYNSKGGLPFESASKLGHLYLMNSEWINSLVKDFEAHYASPSSTVISNWIEFNGNPHNSIDQIWVVDGSYVPVQSDAMPPKEVAFVKTAILNISETSLKSIDKYNPHPMDLQKVMKDSALFHSTVLPLRNIKSSRGTNFETVRNIIFESIKVDEKGEYFETLKWLSYQKWLDTPTNSPFFNCPYCEMELEFTVNSDEMHCINSTCNKELYLTDMIGFHLDMTEEKATDGIASAYMTIMEHLMLFTIIRLYWNRGDKTQFNKTLFIKDGPLSLNSQYVKLVPRIRDFLQFAKEKGVLINIIGQEKTGKFVDHLSTIARYVKPLDRNEKLHYHVLTHAYVESEVQDKPSTINYGKRSNWGEKVFVKVDPVTQLVINVPTGDYLDSKNAPLPNELINLEAILNILPNLVSRRFSGGLYPIELANGIASLSSYPSAKILQQLLNE</sequence>
<dbReference type="EMBL" id="JBHTLT010000009">
    <property type="protein sequence ID" value="MFD1203774.1"/>
    <property type="molecule type" value="Genomic_DNA"/>
</dbReference>
<dbReference type="Proteomes" id="UP001597231">
    <property type="component" value="Unassembled WGS sequence"/>
</dbReference>
<dbReference type="RefSeq" id="WP_381479599.1">
    <property type="nucleotide sequence ID" value="NZ_JBHTLT010000009.1"/>
</dbReference>
<evidence type="ECO:0000313" key="1">
    <source>
        <dbReference type="EMBL" id="MFD1203774.1"/>
    </source>
</evidence>
<protein>
    <recommendedName>
        <fullName evidence="3">NurA domain-containing protein</fullName>
    </recommendedName>
</protein>
<accession>A0ABW3TU48</accession>
<reference evidence="2" key="1">
    <citation type="journal article" date="2019" name="Int. J. Syst. Evol. Microbiol.">
        <title>The Global Catalogue of Microorganisms (GCM) 10K type strain sequencing project: providing services to taxonomists for standard genome sequencing and annotation.</title>
        <authorList>
            <consortium name="The Broad Institute Genomics Platform"/>
            <consortium name="The Broad Institute Genome Sequencing Center for Infectious Disease"/>
            <person name="Wu L."/>
            <person name="Ma J."/>
        </authorList>
    </citation>
    <scope>NUCLEOTIDE SEQUENCE [LARGE SCALE GENOMIC DNA]</scope>
    <source>
        <strain evidence="2">CCUG 53915</strain>
    </source>
</reference>
<proteinExistence type="predicted"/>
<gene>
    <name evidence="1" type="ORF">ACFQ38_01330</name>
</gene>
<organism evidence="1 2">
    <name type="scientific">Sporosarcina contaminans</name>
    <dbReference type="NCBI Taxonomy" id="633403"/>
    <lineage>
        <taxon>Bacteria</taxon>
        <taxon>Bacillati</taxon>
        <taxon>Bacillota</taxon>
        <taxon>Bacilli</taxon>
        <taxon>Bacillales</taxon>
        <taxon>Caryophanaceae</taxon>
        <taxon>Sporosarcina</taxon>
    </lineage>
</organism>